<evidence type="ECO:0000313" key="2">
    <source>
        <dbReference type="Proteomes" id="UP000054498"/>
    </source>
</evidence>
<dbReference type="KEGG" id="mng:MNEG_6936"/>
<gene>
    <name evidence="1" type="ORF">MNEG_6936</name>
</gene>
<dbReference type="Proteomes" id="UP000054498">
    <property type="component" value="Unassembled WGS sequence"/>
</dbReference>
<proteinExistence type="predicted"/>
<dbReference type="EMBL" id="KK101399">
    <property type="protein sequence ID" value="KIZ01028.1"/>
    <property type="molecule type" value="Genomic_DNA"/>
</dbReference>
<reference evidence="1 2" key="1">
    <citation type="journal article" date="2013" name="BMC Genomics">
        <title>Reconstruction of the lipid metabolism for the microalga Monoraphidium neglectum from its genome sequence reveals characteristics suitable for biofuel production.</title>
        <authorList>
            <person name="Bogen C."/>
            <person name="Al-Dilaimi A."/>
            <person name="Albersmeier A."/>
            <person name="Wichmann J."/>
            <person name="Grundmann M."/>
            <person name="Rupp O."/>
            <person name="Lauersen K.J."/>
            <person name="Blifernez-Klassen O."/>
            <person name="Kalinowski J."/>
            <person name="Goesmann A."/>
            <person name="Mussgnug J.H."/>
            <person name="Kruse O."/>
        </authorList>
    </citation>
    <scope>NUCLEOTIDE SEQUENCE [LARGE SCALE GENOMIC DNA]</scope>
    <source>
        <strain evidence="1 2">SAG 48.87</strain>
    </source>
</reference>
<dbReference type="GeneID" id="25739812"/>
<name>A0A0D2JPF9_9CHLO</name>
<dbReference type="OrthoDB" id="10263060at2759"/>
<organism evidence="1 2">
    <name type="scientific">Monoraphidium neglectum</name>
    <dbReference type="NCBI Taxonomy" id="145388"/>
    <lineage>
        <taxon>Eukaryota</taxon>
        <taxon>Viridiplantae</taxon>
        <taxon>Chlorophyta</taxon>
        <taxon>core chlorophytes</taxon>
        <taxon>Chlorophyceae</taxon>
        <taxon>CS clade</taxon>
        <taxon>Sphaeropleales</taxon>
        <taxon>Selenastraceae</taxon>
        <taxon>Monoraphidium</taxon>
    </lineage>
</organism>
<sequence length="90" mass="9399">MAATKWDVFRGRDAEEQRVLGLALRSLAHANGAHLAYLGGLQPGGGAGAEGVRDSRIMAGSAGAQQQAVALEGFVKLINHLVFVGLDKKM</sequence>
<keyword evidence="2" id="KW-1185">Reference proteome</keyword>
<accession>A0A0D2JPF9</accession>
<dbReference type="RefSeq" id="XP_013900047.1">
    <property type="nucleotide sequence ID" value="XM_014044593.1"/>
</dbReference>
<dbReference type="AlphaFoldDB" id="A0A0D2JPF9"/>
<protein>
    <submittedName>
        <fullName evidence="1">Uncharacterized protein</fullName>
    </submittedName>
</protein>
<evidence type="ECO:0000313" key="1">
    <source>
        <dbReference type="EMBL" id="KIZ01028.1"/>
    </source>
</evidence>